<proteinExistence type="predicted"/>
<comment type="caution">
    <text evidence="2">The sequence shown here is derived from an EMBL/GenBank/DDBJ whole genome shotgun (WGS) entry which is preliminary data.</text>
</comment>
<dbReference type="InterPro" id="IPR009057">
    <property type="entry name" value="Homeodomain-like_sf"/>
</dbReference>
<evidence type="ECO:0000256" key="1">
    <source>
        <dbReference type="SAM" id="Coils"/>
    </source>
</evidence>
<feature type="coiled-coil region" evidence="1">
    <location>
        <begin position="63"/>
        <end position="97"/>
    </location>
</feature>
<name>A0A0R2F9B1_9LACO</name>
<gene>
    <name evidence="2" type="ORF">FD14_GL000528</name>
</gene>
<evidence type="ECO:0000313" key="2">
    <source>
        <dbReference type="EMBL" id="KRN24851.1"/>
    </source>
</evidence>
<keyword evidence="3" id="KW-1185">Reference proteome</keyword>
<dbReference type="SUPFAM" id="SSF46689">
    <property type="entry name" value="Homeodomain-like"/>
    <property type="match status" value="1"/>
</dbReference>
<accession>A0A0R2F9B1</accession>
<dbReference type="PANTHER" id="PTHR33795:SF1">
    <property type="entry name" value="INSERTION ELEMENT IS150 PROTEIN INSJ"/>
    <property type="match status" value="1"/>
</dbReference>
<dbReference type="PATRIC" id="fig|1423804.4.peg.570"/>
<dbReference type="InterPro" id="IPR052057">
    <property type="entry name" value="IS150/IS1296_orfA-like"/>
</dbReference>
<keyword evidence="1" id="KW-0175">Coiled coil</keyword>
<dbReference type="Proteomes" id="UP000051442">
    <property type="component" value="Unassembled WGS sequence"/>
</dbReference>
<dbReference type="AlphaFoldDB" id="A0A0R2F9B1"/>
<sequence length="111" mass="12830">MAFIGDVLQYLKTDAVTIRQTATHFKVDGSLVSRWNHQFTQGGIAEIRQHLQGARTVKKTKRKKNSAIRKNSYEKRIAELEQQLDDTKLENIILKKLQPQSRSSLTEKKHN</sequence>
<dbReference type="EMBL" id="AYZM01000080">
    <property type="protein sequence ID" value="KRN24851.1"/>
    <property type="molecule type" value="Genomic_DNA"/>
</dbReference>
<dbReference type="PANTHER" id="PTHR33795">
    <property type="entry name" value="INSERTION ELEMENT IS150 PROTEIN INSJ"/>
    <property type="match status" value="1"/>
</dbReference>
<reference evidence="2 3" key="1">
    <citation type="journal article" date="2015" name="Genome Announc.">
        <title>Expanding the biotechnology potential of lactobacilli through comparative genomics of 213 strains and associated genera.</title>
        <authorList>
            <person name="Sun Z."/>
            <person name="Harris H.M."/>
            <person name="McCann A."/>
            <person name="Guo C."/>
            <person name="Argimon S."/>
            <person name="Zhang W."/>
            <person name="Yang X."/>
            <person name="Jeffery I.B."/>
            <person name="Cooney J.C."/>
            <person name="Kagawa T.F."/>
            <person name="Liu W."/>
            <person name="Song Y."/>
            <person name="Salvetti E."/>
            <person name="Wrobel A."/>
            <person name="Rasinkangas P."/>
            <person name="Parkhill J."/>
            <person name="Rea M.C."/>
            <person name="O'Sullivan O."/>
            <person name="Ritari J."/>
            <person name="Douillard F.P."/>
            <person name="Paul Ross R."/>
            <person name="Yang R."/>
            <person name="Briner A.E."/>
            <person name="Felis G.E."/>
            <person name="de Vos W.M."/>
            <person name="Barrangou R."/>
            <person name="Klaenhammer T.R."/>
            <person name="Caufield P.W."/>
            <person name="Cui Y."/>
            <person name="Zhang H."/>
            <person name="O'Toole P.W."/>
        </authorList>
    </citation>
    <scope>NUCLEOTIDE SEQUENCE [LARGE SCALE GENOMIC DNA]</scope>
    <source>
        <strain evidence="2 3">DSM 23365</strain>
    </source>
</reference>
<evidence type="ECO:0008006" key="4">
    <source>
        <dbReference type="Google" id="ProtNLM"/>
    </source>
</evidence>
<organism evidence="2 3">
    <name type="scientific">Secundilactobacillus similis DSM 23365 = JCM 2765</name>
    <dbReference type="NCBI Taxonomy" id="1423804"/>
    <lineage>
        <taxon>Bacteria</taxon>
        <taxon>Bacillati</taxon>
        <taxon>Bacillota</taxon>
        <taxon>Bacilli</taxon>
        <taxon>Lactobacillales</taxon>
        <taxon>Lactobacillaceae</taxon>
        <taxon>Secundilactobacillus</taxon>
    </lineage>
</organism>
<protein>
    <recommendedName>
        <fullName evidence="4">Transposase</fullName>
    </recommendedName>
</protein>
<evidence type="ECO:0000313" key="3">
    <source>
        <dbReference type="Proteomes" id="UP000051442"/>
    </source>
</evidence>